<evidence type="ECO:0000256" key="3">
    <source>
        <dbReference type="ARBA" id="ARBA00023315"/>
    </source>
</evidence>
<organism evidence="8 9">
    <name type="scientific">Candida boidinii</name>
    <name type="common">Yeast</name>
    <dbReference type="NCBI Taxonomy" id="5477"/>
    <lineage>
        <taxon>Eukaryota</taxon>
        <taxon>Fungi</taxon>
        <taxon>Dikarya</taxon>
        <taxon>Ascomycota</taxon>
        <taxon>Saccharomycotina</taxon>
        <taxon>Pichiomycetes</taxon>
        <taxon>Pichiales</taxon>
        <taxon>Pichiaceae</taxon>
        <taxon>Ogataea</taxon>
        <taxon>Ogataea/Candida clade</taxon>
    </lineage>
</organism>
<feature type="transmembrane region" description="Helical" evidence="6">
    <location>
        <begin position="14"/>
        <end position="38"/>
    </location>
</feature>
<proteinExistence type="inferred from homology"/>
<reference evidence="8" key="1">
    <citation type="submission" date="2023-04" db="EMBL/GenBank/DDBJ databases">
        <title>Candida boidinii NBRC 10035.</title>
        <authorList>
            <person name="Ichikawa N."/>
            <person name="Sato H."/>
            <person name="Tonouchi N."/>
        </authorList>
    </citation>
    <scope>NUCLEOTIDE SEQUENCE</scope>
    <source>
        <strain evidence="8">NBRC 10035</strain>
    </source>
</reference>
<comment type="caution">
    <text evidence="8">The sequence shown here is derived from an EMBL/GenBank/DDBJ whole genome shotgun (WGS) entry which is preliminary data.</text>
</comment>
<keyword evidence="4" id="KW-0443">Lipid metabolism</keyword>
<keyword evidence="4" id="KW-0594">Phospholipid biosynthesis</keyword>
<keyword evidence="6" id="KW-0812">Transmembrane</keyword>
<dbReference type="EC" id="2.3.1.51" evidence="4"/>
<dbReference type="SUPFAM" id="SSF69593">
    <property type="entry name" value="Glycerol-3-phosphate (1)-acyltransferase"/>
    <property type="match status" value="1"/>
</dbReference>
<evidence type="ECO:0000313" key="8">
    <source>
        <dbReference type="EMBL" id="GME71471.1"/>
    </source>
</evidence>
<dbReference type="PANTHER" id="PTHR10434:SF11">
    <property type="entry name" value="1-ACYL-SN-GLYCEROL-3-PHOSPHATE ACYLTRANSFERASE"/>
    <property type="match status" value="1"/>
</dbReference>
<keyword evidence="3 4" id="KW-0012">Acyltransferase</keyword>
<dbReference type="EMBL" id="BSXN01001078">
    <property type="protein sequence ID" value="GME71471.1"/>
    <property type="molecule type" value="Genomic_DNA"/>
</dbReference>
<sequence>MASLFKNLKFTTKAIIAIIVTLISAIYGVLCSVFFTIIGKKHLAQWSTARFYYHFFGKTFGIKIKIDRPEILEKLPAILISNHQSELDVYLLGRLFPQSCVVTAKKQLKYVPFLGWFMSLSGTFFIDRSSRENTRRTLDNALQELKSKKGGLYMFAEGTRSYATKPTLLDFKKGAFHLAVQAGIPIIPICISNTSSLYSPKLKNFNTGTINVKVLDPIETSNLTIEDVSKLTQDTRNKMEKVIMELGMSPLDGETSTFPEPSTPSVIPASDGASITGHSSPSVVVEEENIGESTSLLSGSPNKV</sequence>
<feature type="domain" description="Phospholipid/glycerol acyltransferase" evidence="7">
    <location>
        <begin position="77"/>
        <end position="194"/>
    </location>
</feature>
<comment type="domain">
    <text evidence="4">The HXXXXD motif is essential for acyltransferase activity and may constitute the binding site for the phosphate moiety of the glycerol-3-phosphate.</text>
</comment>
<evidence type="ECO:0000259" key="7">
    <source>
        <dbReference type="SMART" id="SM00563"/>
    </source>
</evidence>
<evidence type="ECO:0000256" key="4">
    <source>
        <dbReference type="RuleBase" id="RU361267"/>
    </source>
</evidence>
<evidence type="ECO:0000313" key="9">
    <source>
        <dbReference type="Proteomes" id="UP001165120"/>
    </source>
</evidence>
<feature type="region of interest" description="Disordered" evidence="5">
    <location>
        <begin position="250"/>
        <end position="304"/>
    </location>
</feature>
<dbReference type="PANTHER" id="PTHR10434">
    <property type="entry name" value="1-ACYL-SN-GLYCEROL-3-PHOSPHATE ACYLTRANSFERASE"/>
    <property type="match status" value="1"/>
</dbReference>
<keyword evidence="2 4" id="KW-0808">Transferase</keyword>
<keyword evidence="4" id="KW-0444">Lipid biosynthesis</keyword>
<keyword evidence="9" id="KW-1185">Reference proteome</keyword>
<protein>
    <recommendedName>
        <fullName evidence="4">1-acyl-sn-glycerol-3-phosphate acyltransferase</fullName>
        <ecNumber evidence="4">2.3.1.51</ecNumber>
    </recommendedName>
</protein>
<dbReference type="SMART" id="SM00563">
    <property type="entry name" value="PlsC"/>
    <property type="match status" value="1"/>
</dbReference>
<evidence type="ECO:0000256" key="1">
    <source>
        <dbReference type="ARBA" id="ARBA00008655"/>
    </source>
</evidence>
<dbReference type="GO" id="GO:0005783">
    <property type="term" value="C:endoplasmic reticulum"/>
    <property type="evidence" value="ECO:0007669"/>
    <property type="project" value="TreeGrafter"/>
</dbReference>
<dbReference type="Proteomes" id="UP001165120">
    <property type="component" value="Unassembled WGS sequence"/>
</dbReference>
<comment type="similarity">
    <text evidence="1 4">Belongs to the 1-acyl-sn-glycerol-3-phosphate acyltransferase family.</text>
</comment>
<dbReference type="Pfam" id="PF01553">
    <property type="entry name" value="Acyltransferase"/>
    <property type="match status" value="1"/>
</dbReference>
<name>A0A9W6T1V1_CANBO</name>
<evidence type="ECO:0000256" key="2">
    <source>
        <dbReference type="ARBA" id="ARBA00022679"/>
    </source>
</evidence>
<accession>A0A9W6T1V1</accession>
<evidence type="ECO:0000256" key="6">
    <source>
        <dbReference type="SAM" id="Phobius"/>
    </source>
</evidence>
<dbReference type="GO" id="GO:0006654">
    <property type="term" value="P:phosphatidic acid biosynthetic process"/>
    <property type="evidence" value="ECO:0007669"/>
    <property type="project" value="TreeGrafter"/>
</dbReference>
<dbReference type="InterPro" id="IPR004552">
    <property type="entry name" value="AGP_acyltrans"/>
</dbReference>
<keyword evidence="6" id="KW-1133">Transmembrane helix</keyword>
<comment type="catalytic activity">
    <reaction evidence="4">
        <text>a 1-acyl-sn-glycero-3-phosphate + an acyl-CoA = a 1,2-diacyl-sn-glycero-3-phosphate + CoA</text>
        <dbReference type="Rhea" id="RHEA:19709"/>
        <dbReference type="ChEBI" id="CHEBI:57287"/>
        <dbReference type="ChEBI" id="CHEBI:57970"/>
        <dbReference type="ChEBI" id="CHEBI:58342"/>
        <dbReference type="ChEBI" id="CHEBI:58608"/>
        <dbReference type="EC" id="2.3.1.51"/>
    </reaction>
</comment>
<gene>
    <name evidence="8" type="ORF">Cboi02_000322400</name>
</gene>
<dbReference type="OrthoDB" id="202234at2759"/>
<dbReference type="AlphaFoldDB" id="A0A9W6T1V1"/>
<evidence type="ECO:0000256" key="5">
    <source>
        <dbReference type="SAM" id="MobiDB-lite"/>
    </source>
</evidence>
<dbReference type="GO" id="GO:0003841">
    <property type="term" value="F:1-acylglycerol-3-phosphate O-acyltransferase activity"/>
    <property type="evidence" value="ECO:0007669"/>
    <property type="project" value="UniProtKB-UniRule"/>
</dbReference>
<feature type="compositionally biased region" description="Polar residues" evidence="5">
    <location>
        <begin position="291"/>
        <end position="304"/>
    </location>
</feature>
<dbReference type="CDD" id="cd07989">
    <property type="entry name" value="LPLAT_AGPAT-like"/>
    <property type="match status" value="1"/>
</dbReference>
<dbReference type="InterPro" id="IPR002123">
    <property type="entry name" value="Plipid/glycerol_acylTrfase"/>
</dbReference>
<keyword evidence="4" id="KW-1208">Phospholipid metabolism</keyword>
<feature type="compositionally biased region" description="Polar residues" evidence="5">
    <location>
        <begin position="254"/>
        <end position="265"/>
    </location>
</feature>
<keyword evidence="6" id="KW-0472">Membrane</keyword>
<dbReference type="GO" id="GO:0016020">
    <property type="term" value="C:membrane"/>
    <property type="evidence" value="ECO:0007669"/>
    <property type="project" value="InterPro"/>
</dbReference>
<dbReference type="NCBIfam" id="TIGR00530">
    <property type="entry name" value="AGP_acyltrn"/>
    <property type="match status" value="1"/>
</dbReference>